<gene>
    <name evidence="2" type="ORF">RSSM_05769</name>
</gene>
<dbReference type="AlphaFoldDB" id="M5U4K4"/>
<dbReference type="Proteomes" id="UP000011885">
    <property type="component" value="Unassembled WGS sequence"/>
</dbReference>
<keyword evidence="1" id="KW-0812">Transmembrane</keyword>
<evidence type="ECO:0000256" key="1">
    <source>
        <dbReference type="SAM" id="Phobius"/>
    </source>
</evidence>
<proteinExistence type="predicted"/>
<reference evidence="2 3" key="1">
    <citation type="journal article" date="2013" name="Mar. Genomics">
        <title>Expression of sulfatases in Rhodopirellula baltica and the diversity of sulfatases in the genus Rhodopirellula.</title>
        <authorList>
            <person name="Wegner C.E."/>
            <person name="Richter-Heitmann T."/>
            <person name="Klindworth A."/>
            <person name="Klockow C."/>
            <person name="Richter M."/>
            <person name="Achstetter T."/>
            <person name="Glockner F.O."/>
            <person name="Harder J."/>
        </authorList>
    </citation>
    <scope>NUCLEOTIDE SEQUENCE [LARGE SCALE GENOMIC DNA]</scope>
    <source>
        <strain evidence="2 3">SM41</strain>
    </source>
</reference>
<comment type="caution">
    <text evidence="2">The sequence shown here is derived from an EMBL/GenBank/DDBJ whole genome shotgun (WGS) entry which is preliminary data.</text>
</comment>
<dbReference type="EMBL" id="ANOH01000405">
    <property type="protein sequence ID" value="EMI52781.1"/>
    <property type="molecule type" value="Genomic_DNA"/>
</dbReference>
<organism evidence="2 3">
    <name type="scientific">Rhodopirellula sallentina SM41</name>
    <dbReference type="NCBI Taxonomy" id="1263870"/>
    <lineage>
        <taxon>Bacteria</taxon>
        <taxon>Pseudomonadati</taxon>
        <taxon>Planctomycetota</taxon>
        <taxon>Planctomycetia</taxon>
        <taxon>Pirellulales</taxon>
        <taxon>Pirellulaceae</taxon>
        <taxon>Rhodopirellula</taxon>
    </lineage>
</organism>
<keyword evidence="1" id="KW-0472">Membrane</keyword>
<accession>M5U4K4</accession>
<evidence type="ECO:0000313" key="3">
    <source>
        <dbReference type="Proteomes" id="UP000011885"/>
    </source>
</evidence>
<keyword evidence="3" id="KW-1185">Reference proteome</keyword>
<keyword evidence="1" id="KW-1133">Transmembrane helix</keyword>
<feature type="transmembrane region" description="Helical" evidence="1">
    <location>
        <begin position="12"/>
        <end position="31"/>
    </location>
</feature>
<evidence type="ECO:0000313" key="2">
    <source>
        <dbReference type="EMBL" id="EMI52781.1"/>
    </source>
</evidence>
<sequence length="50" mass="5432">MDGRSARSRGDALQSLMLSIHFIPAIARFGVAAKHLREQKMSKMLACGSS</sequence>
<name>M5U4K4_9BACT</name>
<protein>
    <submittedName>
        <fullName evidence="2">Uncharacterized protein</fullName>
    </submittedName>
</protein>
<dbReference type="PATRIC" id="fig|1263870.3.peg.6112"/>